<evidence type="ECO:0000256" key="2">
    <source>
        <dbReference type="PIRSR" id="PIRSR605511-1"/>
    </source>
</evidence>
<evidence type="ECO:0000313" key="6">
    <source>
        <dbReference type="Proteomes" id="UP000005258"/>
    </source>
</evidence>
<feature type="binding site" evidence="3">
    <location>
        <position position="110"/>
    </location>
    <ligand>
        <name>substrate</name>
    </ligand>
</feature>
<keyword evidence="5" id="KW-0614">Plasmid</keyword>
<accession>I3TSB5</accession>
<dbReference type="SUPFAM" id="SSF63829">
    <property type="entry name" value="Calcium-dependent phosphotriesterase"/>
    <property type="match status" value="1"/>
</dbReference>
<dbReference type="PANTHER" id="PTHR10907">
    <property type="entry name" value="REGUCALCIN"/>
    <property type="match status" value="1"/>
</dbReference>
<dbReference type="KEGG" id="tmo:TMO_a0250"/>
<dbReference type="PRINTS" id="PR01790">
    <property type="entry name" value="SMP30FAMILY"/>
</dbReference>
<protein>
    <submittedName>
        <fullName evidence="5">Smp-30/Cgr1 family protein</fullName>
    </submittedName>
</protein>
<feature type="binding site" evidence="3">
    <location>
        <position position="157"/>
    </location>
    <ligand>
        <name>a divalent metal cation</name>
        <dbReference type="ChEBI" id="CHEBI:60240"/>
    </ligand>
</feature>
<feature type="active site" description="Proton donor/acceptor" evidence="2">
    <location>
        <position position="207"/>
    </location>
</feature>
<keyword evidence="3" id="KW-0479">Metal-binding</keyword>
<name>I3TSB5_TISMK</name>
<reference evidence="5 6" key="1">
    <citation type="journal article" date="2012" name="J. Am. Chem. Soc.">
        <title>Bacterial biosynthesis and maturation of the didemnin anti-cancer agents.</title>
        <authorList>
            <person name="Xu Y."/>
            <person name="Kersten R.D."/>
            <person name="Nam S.J."/>
            <person name="Lu L."/>
            <person name="Al-Suwailem A.M."/>
            <person name="Zheng H."/>
            <person name="Fenical W."/>
            <person name="Dorrestein P.C."/>
            <person name="Moore B.S."/>
            <person name="Qian P.Y."/>
        </authorList>
    </citation>
    <scope>NUCLEOTIDE SEQUENCE [LARGE SCALE GENOMIC DNA]</scope>
    <source>
        <strain evidence="5 6">KA081020-065</strain>
    </source>
</reference>
<evidence type="ECO:0000256" key="1">
    <source>
        <dbReference type="ARBA" id="ARBA00008853"/>
    </source>
</evidence>
<sequence length="300" mass="32619">MPDDGVSIMTAPSQDARIYDARICRLGEGPLWHPRRGQLFWFDILDRRLLSRSPAGDGLSWLFPDMVSAAGWVDDDRLLIASERALFVFDLQTSTRTDLAALEADNPLTRSNDGRADPWGGFWIGTMAKTGAPGHGSIYRWYRGRLARLRGGIGIPNAICFAPDRSVACYADTREGIIWRQPLDAEGWPRGAPEVFLDLRPDGIHPDGAVIDAEGCLWNARWGTGQVVRYSPAGDVIATITLPVAQTTCPAFGGPDFRSLYVTSAADGDPSPDAGLTWLAAETAVPGLPEPRVILTEDVC</sequence>
<proteinExistence type="inferred from homology"/>
<keyword evidence="6" id="KW-1185">Reference proteome</keyword>
<dbReference type="InterPro" id="IPR011042">
    <property type="entry name" value="6-blade_b-propeller_TolB-like"/>
</dbReference>
<feature type="binding site" evidence="3">
    <location>
        <position position="112"/>
    </location>
    <ligand>
        <name>substrate</name>
    </ligand>
</feature>
<evidence type="ECO:0000259" key="4">
    <source>
        <dbReference type="Pfam" id="PF08450"/>
    </source>
</evidence>
<dbReference type="PANTHER" id="PTHR10907:SF47">
    <property type="entry name" value="REGUCALCIN"/>
    <property type="match status" value="1"/>
</dbReference>
<keyword evidence="3" id="KW-0862">Zinc</keyword>
<geneLocation type="plasmid" evidence="5 6">
    <name>pTM1</name>
</geneLocation>
<evidence type="ECO:0000256" key="3">
    <source>
        <dbReference type="PIRSR" id="PIRSR605511-2"/>
    </source>
</evidence>
<dbReference type="GO" id="GO:0005509">
    <property type="term" value="F:calcium ion binding"/>
    <property type="evidence" value="ECO:0007669"/>
    <property type="project" value="TreeGrafter"/>
</dbReference>
<dbReference type="PATRIC" id="fig|1110502.3.peg.3903"/>
<feature type="binding site" evidence="3">
    <location>
        <position position="207"/>
    </location>
    <ligand>
        <name>a divalent metal cation</name>
        <dbReference type="ChEBI" id="CHEBI:60240"/>
    </ligand>
</feature>
<comment type="cofactor">
    <cofactor evidence="3">
        <name>Zn(2+)</name>
        <dbReference type="ChEBI" id="CHEBI:29105"/>
    </cofactor>
    <text evidence="3">Binds 1 divalent metal cation per subunit.</text>
</comment>
<organism evidence="5 6">
    <name type="scientific">Tistrella mobilis (strain KA081020-065)</name>
    <dbReference type="NCBI Taxonomy" id="1110502"/>
    <lineage>
        <taxon>Bacteria</taxon>
        <taxon>Pseudomonadati</taxon>
        <taxon>Pseudomonadota</taxon>
        <taxon>Alphaproteobacteria</taxon>
        <taxon>Geminicoccales</taxon>
        <taxon>Geminicoccaceae</taxon>
        <taxon>Tistrella</taxon>
    </lineage>
</organism>
<evidence type="ECO:0000313" key="5">
    <source>
        <dbReference type="EMBL" id="AFK55653.1"/>
    </source>
</evidence>
<dbReference type="GO" id="GO:0019853">
    <property type="term" value="P:L-ascorbic acid biosynthetic process"/>
    <property type="evidence" value="ECO:0007669"/>
    <property type="project" value="TreeGrafter"/>
</dbReference>
<feature type="binding site" evidence="3">
    <location>
        <position position="28"/>
    </location>
    <ligand>
        <name>a divalent metal cation</name>
        <dbReference type="ChEBI" id="CHEBI:60240"/>
    </ligand>
</feature>
<dbReference type="InterPro" id="IPR005511">
    <property type="entry name" value="SMP-30"/>
</dbReference>
<dbReference type="EMBL" id="CP003237">
    <property type="protein sequence ID" value="AFK55653.1"/>
    <property type="molecule type" value="Genomic_DNA"/>
</dbReference>
<dbReference type="Pfam" id="PF08450">
    <property type="entry name" value="SGL"/>
    <property type="match status" value="1"/>
</dbReference>
<gene>
    <name evidence="5" type="primary">yvrE</name>
    <name evidence="5" type="ordered locus">TMO_a0250</name>
</gene>
<dbReference type="GO" id="GO:0004341">
    <property type="term" value="F:gluconolactonase activity"/>
    <property type="evidence" value="ECO:0007669"/>
    <property type="project" value="TreeGrafter"/>
</dbReference>
<dbReference type="Proteomes" id="UP000005258">
    <property type="component" value="Plasmid pTM1"/>
</dbReference>
<feature type="domain" description="SMP-30/Gluconolactonase/LRE-like region" evidence="4">
    <location>
        <begin position="26"/>
        <end position="265"/>
    </location>
</feature>
<dbReference type="AlphaFoldDB" id="I3TSB5"/>
<comment type="similarity">
    <text evidence="1">Belongs to the SMP-30/CGR1 family.</text>
</comment>
<dbReference type="Gene3D" id="2.120.10.30">
    <property type="entry name" value="TolB, C-terminal domain"/>
    <property type="match status" value="1"/>
</dbReference>
<dbReference type="HOGENOM" id="CLU_036110_3_1_5"/>
<dbReference type="InterPro" id="IPR013658">
    <property type="entry name" value="SGL"/>
</dbReference>